<dbReference type="CDD" id="cd18315">
    <property type="entry name" value="BTB_POZ_BAB-like"/>
    <property type="match status" value="1"/>
</dbReference>
<organism evidence="7 8">
    <name type="scientific">Bicyclus anynana</name>
    <name type="common">Squinting bush brown butterfly</name>
    <dbReference type="NCBI Taxonomy" id="110368"/>
    <lineage>
        <taxon>Eukaryota</taxon>
        <taxon>Metazoa</taxon>
        <taxon>Ecdysozoa</taxon>
        <taxon>Arthropoda</taxon>
        <taxon>Hexapoda</taxon>
        <taxon>Insecta</taxon>
        <taxon>Pterygota</taxon>
        <taxon>Neoptera</taxon>
        <taxon>Endopterygota</taxon>
        <taxon>Lepidoptera</taxon>
        <taxon>Glossata</taxon>
        <taxon>Ditrysia</taxon>
        <taxon>Papilionoidea</taxon>
        <taxon>Nymphalidae</taxon>
        <taxon>Satyrinae</taxon>
        <taxon>Satyrini</taxon>
        <taxon>Mycalesina</taxon>
        <taxon>Bicyclus</taxon>
    </lineage>
</organism>
<proteinExistence type="predicted"/>
<dbReference type="SMART" id="SM00225">
    <property type="entry name" value="BTB"/>
    <property type="match status" value="1"/>
</dbReference>
<evidence type="ECO:0000256" key="1">
    <source>
        <dbReference type="ARBA" id="ARBA00004123"/>
    </source>
</evidence>
<dbReference type="OrthoDB" id="2311693at2759"/>
<dbReference type="GeneID" id="112047886"/>
<keyword evidence="3" id="KW-0863">Zinc-finger</keyword>
<dbReference type="Gene3D" id="3.30.160.60">
    <property type="entry name" value="Classic Zinc Finger"/>
    <property type="match status" value="1"/>
</dbReference>
<dbReference type="InterPro" id="IPR036236">
    <property type="entry name" value="Znf_C2H2_sf"/>
</dbReference>
<keyword evidence="3" id="KW-0862">Zinc</keyword>
<dbReference type="Pfam" id="PF00651">
    <property type="entry name" value="BTB"/>
    <property type="match status" value="1"/>
</dbReference>
<keyword evidence="7" id="KW-1185">Reference proteome</keyword>
<dbReference type="SMART" id="SM00355">
    <property type="entry name" value="ZnF_C2H2"/>
    <property type="match status" value="2"/>
</dbReference>
<name>A0A6J1ND10_BICAN</name>
<dbReference type="SUPFAM" id="SSF54695">
    <property type="entry name" value="POZ domain"/>
    <property type="match status" value="1"/>
</dbReference>
<sequence length="383" mass="42925">MAMPEQFSLRWNDFHANLSQSFQALLEGEDLVDVTLAAGGQYVHAHKLILSVCSPYFKELFKMNPCEHPIVILKDVAHQELRQLLQFMYRGEVHVRQQELSAFLHTAELLQVKGLTGGRERSESPPAPVEEDILNAPMPPEPIGDSLPEWVPSNDEAIPPEVSQESASSLVPKDEAARSPLKRLLKNTTNKNSYNIKKKPRPVSDNSPSLAENTEYSSDGELMIDFDNDMLHNLVSADSAKESGWNCKTGGVKCPSCHRFFANRYNLKVHIRDKHDTREGTLQCDICQKRMRNPSCLRVHMYHHRKQAAYLAQLSAQGDQMRHVVQNMVGNKWRPDPNTELRDVDNYPASGAMELKYQPAGDAPLPAVAEATLPKVGANVETA</sequence>
<dbReference type="AlphaFoldDB" id="A0A6J1ND10"/>
<dbReference type="SUPFAM" id="SSF57667">
    <property type="entry name" value="beta-beta-alpha zinc fingers"/>
    <property type="match status" value="1"/>
</dbReference>
<evidence type="ECO:0000313" key="7">
    <source>
        <dbReference type="Proteomes" id="UP001652582"/>
    </source>
</evidence>
<dbReference type="GO" id="GO:0048513">
    <property type="term" value="P:animal organ development"/>
    <property type="evidence" value="ECO:0007669"/>
    <property type="project" value="UniProtKB-ARBA"/>
</dbReference>
<keyword evidence="3" id="KW-0479">Metal-binding</keyword>
<evidence type="ECO:0000313" key="8">
    <source>
        <dbReference type="RefSeq" id="XP_023940941.1"/>
    </source>
</evidence>
<feature type="compositionally biased region" description="Polar residues" evidence="4">
    <location>
        <begin position="186"/>
        <end position="195"/>
    </location>
</feature>
<dbReference type="InterPro" id="IPR051095">
    <property type="entry name" value="Dros_DevTransReg"/>
</dbReference>
<dbReference type="PROSITE" id="PS50157">
    <property type="entry name" value="ZINC_FINGER_C2H2_2"/>
    <property type="match status" value="1"/>
</dbReference>
<dbReference type="GO" id="GO:0006357">
    <property type="term" value="P:regulation of transcription by RNA polymerase II"/>
    <property type="evidence" value="ECO:0007669"/>
    <property type="project" value="TreeGrafter"/>
</dbReference>
<feature type="compositionally biased region" description="Polar residues" evidence="4">
    <location>
        <begin position="204"/>
        <end position="214"/>
    </location>
</feature>
<dbReference type="RefSeq" id="XP_023940941.1">
    <property type="nucleotide sequence ID" value="XM_024085173.2"/>
</dbReference>
<feature type="domain" description="BTB" evidence="5">
    <location>
        <begin position="32"/>
        <end position="97"/>
    </location>
</feature>
<dbReference type="PROSITE" id="PS50097">
    <property type="entry name" value="BTB"/>
    <property type="match status" value="1"/>
</dbReference>
<gene>
    <name evidence="8" type="primary">LOC112047886</name>
</gene>
<dbReference type="PANTHER" id="PTHR23110">
    <property type="entry name" value="BTB DOMAIN TRANSCRIPTION FACTOR"/>
    <property type="match status" value="1"/>
</dbReference>
<protein>
    <submittedName>
        <fullName evidence="8">Protein abrupt isoform X1</fullName>
    </submittedName>
</protein>
<dbReference type="Gene3D" id="3.30.710.10">
    <property type="entry name" value="Potassium Channel Kv1.1, Chain A"/>
    <property type="match status" value="1"/>
</dbReference>
<evidence type="ECO:0000259" key="5">
    <source>
        <dbReference type="PROSITE" id="PS50097"/>
    </source>
</evidence>
<dbReference type="GO" id="GO:0048666">
    <property type="term" value="P:neuron development"/>
    <property type="evidence" value="ECO:0007669"/>
    <property type="project" value="UniProtKB-ARBA"/>
</dbReference>
<dbReference type="GO" id="GO:0008270">
    <property type="term" value="F:zinc ion binding"/>
    <property type="evidence" value="ECO:0007669"/>
    <property type="project" value="UniProtKB-KW"/>
</dbReference>
<evidence type="ECO:0000256" key="2">
    <source>
        <dbReference type="ARBA" id="ARBA00023242"/>
    </source>
</evidence>
<dbReference type="GO" id="GO:0003006">
    <property type="term" value="P:developmental process involved in reproduction"/>
    <property type="evidence" value="ECO:0007669"/>
    <property type="project" value="UniProtKB-ARBA"/>
</dbReference>
<dbReference type="InterPro" id="IPR000210">
    <property type="entry name" value="BTB/POZ_dom"/>
</dbReference>
<keyword evidence="2" id="KW-0539">Nucleus</keyword>
<dbReference type="Pfam" id="PF00096">
    <property type="entry name" value="zf-C2H2"/>
    <property type="match status" value="1"/>
</dbReference>
<evidence type="ECO:0000259" key="6">
    <source>
        <dbReference type="PROSITE" id="PS50157"/>
    </source>
</evidence>
<evidence type="ECO:0000256" key="4">
    <source>
        <dbReference type="SAM" id="MobiDB-lite"/>
    </source>
</evidence>
<evidence type="ECO:0000256" key="3">
    <source>
        <dbReference type="PROSITE-ProRule" id="PRU00042"/>
    </source>
</evidence>
<dbReference type="InterPro" id="IPR011333">
    <property type="entry name" value="SKP1/BTB/POZ_sf"/>
</dbReference>
<dbReference type="Proteomes" id="UP001652582">
    <property type="component" value="Chromosome Z"/>
</dbReference>
<dbReference type="InterPro" id="IPR013087">
    <property type="entry name" value="Znf_C2H2_type"/>
</dbReference>
<dbReference type="GO" id="GO:0005634">
    <property type="term" value="C:nucleus"/>
    <property type="evidence" value="ECO:0007669"/>
    <property type="project" value="UniProtKB-SubCell"/>
</dbReference>
<feature type="domain" description="C2H2-type" evidence="6">
    <location>
        <begin position="252"/>
        <end position="280"/>
    </location>
</feature>
<accession>A0A6J1ND10</accession>
<reference evidence="8" key="1">
    <citation type="submission" date="2025-08" db="UniProtKB">
        <authorList>
            <consortium name="RefSeq"/>
        </authorList>
    </citation>
    <scope>IDENTIFICATION</scope>
</reference>
<feature type="region of interest" description="Disordered" evidence="4">
    <location>
        <begin position="115"/>
        <end position="214"/>
    </location>
</feature>
<comment type="subcellular location">
    <subcellularLocation>
        <location evidence="1">Nucleus</location>
    </subcellularLocation>
</comment>
<dbReference type="PROSITE" id="PS00028">
    <property type="entry name" value="ZINC_FINGER_C2H2_1"/>
    <property type="match status" value="2"/>
</dbReference>
<dbReference type="PANTHER" id="PTHR23110:SF99">
    <property type="entry name" value="BROAD-COMPLEX CORE PROTEIN ISOFORM 6"/>
    <property type="match status" value="1"/>
</dbReference>
<dbReference type="KEGG" id="bany:112047886"/>